<feature type="compositionally biased region" description="Low complexity" evidence="1">
    <location>
        <begin position="104"/>
        <end position="115"/>
    </location>
</feature>
<dbReference type="EMBL" id="JACLAW010000002">
    <property type="protein sequence ID" value="MBC2664316.1"/>
    <property type="molecule type" value="Genomic_DNA"/>
</dbReference>
<dbReference type="InterPro" id="IPR018968">
    <property type="entry name" value="Phasin"/>
</dbReference>
<feature type="domain" description="Phasin" evidence="2">
    <location>
        <begin position="220"/>
        <end position="316"/>
    </location>
</feature>
<evidence type="ECO:0000259" key="2">
    <source>
        <dbReference type="Pfam" id="PF09361"/>
    </source>
</evidence>
<dbReference type="AlphaFoldDB" id="A0A7X1KKA1"/>
<evidence type="ECO:0000313" key="4">
    <source>
        <dbReference type="Proteomes" id="UP000566813"/>
    </source>
</evidence>
<evidence type="ECO:0000313" key="3">
    <source>
        <dbReference type="EMBL" id="MBC2664316.1"/>
    </source>
</evidence>
<sequence length="328" mass="33865">MADEAEKPQETALPAPVSADVPVEAPVTEGADAPISVVEAVAAEEPPAPAAAPKAQRKPATKTAPAPTAQVEAPVAAPVEELPVAETKEEPVKAALPKSRPAKAEPVAKTPVVKPKPVKAKVRAAKAAKPVLAPAARPAKKTTKSVTKPKVVAPPTLQPKLTPTKPRIAAKPASSQIKDTFTMAKTLPTDFIASFQTAFSDFQTKAAGAYEKSTSVLGEANEFAKGNVEAVVESGKILASGLQELGTTFVADSRSAFDTLTAEVKDLAAVKTPAEFFSLQGTLARKNFDTAVAQASKSTEAFLKLANDVLTPLSGRVTLAVEKVSKAA</sequence>
<keyword evidence="4" id="KW-1185">Reference proteome</keyword>
<gene>
    <name evidence="3" type="ORF">H7F51_02160</name>
</gene>
<name>A0A7X1KKA1_9SPHN</name>
<feature type="region of interest" description="Disordered" evidence="1">
    <location>
        <begin position="41"/>
        <end position="173"/>
    </location>
</feature>
<feature type="compositionally biased region" description="Low complexity" evidence="1">
    <location>
        <begin position="61"/>
        <end position="85"/>
    </location>
</feature>
<organism evidence="3 4">
    <name type="scientific">Novosphingobium flavum</name>
    <dbReference type="NCBI Taxonomy" id="1778672"/>
    <lineage>
        <taxon>Bacteria</taxon>
        <taxon>Pseudomonadati</taxon>
        <taxon>Pseudomonadota</taxon>
        <taxon>Alphaproteobacteria</taxon>
        <taxon>Sphingomonadales</taxon>
        <taxon>Sphingomonadaceae</taxon>
        <taxon>Novosphingobium</taxon>
    </lineage>
</organism>
<dbReference type="Proteomes" id="UP000566813">
    <property type="component" value="Unassembled WGS sequence"/>
</dbReference>
<reference evidence="3 4" key="1">
    <citation type="submission" date="2020-08" db="EMBL/GenBank/DDBJ databases">
        <title>The genome sequence of type strain Novosphingobium flavum NBRC 111647.</title>
        <authorList>
            <person name="Liu Y."/>
        </authorList>
    </citation>
    <scope>NUCLEOTIDE SEQUENCE [LARGE SCALE GENOMIC DNA]</scope>
    <source>
        <strain evidence="3 4">NBRC 111647</strain>
    </source>
</reference>
<proteinExistence type="predicted"/>
<feature type="compositionally biased region" description="Low complexity" evidence="1">
    <location>
        <begin position="127"/>
        <end position="137"/>
    </location>
</feature>
<evidence type="ECO:0000256" key="1">
    <source>
        <dbReference type="SAM" id="MobiDB-lite"/>
    </source>
</evidence>
<comment type="caution">
    <text evidence="3">The sequence shown here is derived from an EMBL/GenBank/DDBJ whole genome shotgun (WGS) entry which is preliminary data.</text>
</comment>
<dbReference type="Pfam" id="PF09361">
    <property type="entry name" value="Phasin_2"/>
    <property type="match status" value="1"/>
</dbReference>
<feature type="region of interest" description="Disordered" evidence="1">
    <location>
        <begin position="1"/>
        <end position="28"/>
    </location>
</feature>
<protein>
    <submittedName>
        <fullName evidence="3">Phasin family protein</fullName>
    </submittedName>
</protein>
<feature type="compositionally biased region" description="Basic residues" evidence="1">
    <location>
        <begin position="116"/>
        <end position="126"/>
    </location>
</feature>
<accession>A0A7X1KKA1</accession>
<feature type="compositionally biased region" description="Low complexity" evidence="1">
    <location>
        <begin position="144"/>
        <end position="166"/>
    </location>
</feature>
<dbReference type="RefSeq" id="WP_185662581.1">
    <property type="nucleotide sequence ID" value="NZ_JACLAW010000002.1"/>
</dbReference>